<sequence>MNKFNFTKDNQGASLIEVLLSMLILMFVFMGIMALSLSFINGNAMASRTNQATNIGQMQASQLQCIGAFANLSAVYAGNIISGSPIIYTVTQTANNNSFNSINGPLGQSCPMPAPIQGINDNYTVNVYFTKTATPGVIGAKIEIYWNNEANEITLNSMIMQPPVP</sequence>
<protein>
    <submittedName>
        <fullName evidence="2">Uncharacterized protein</fullName>
    </submittedName>
</protein>
<dbReference type="Proteomes" id="UP000319296">
    <property type="component" value="Unassembled WGS sequence"/>
</dbReference>
<keyword evidence="1" id="KW-1133">Transmembrane helix</keyword>
<proteinExistence type="predicted"/>
<evidence type="ECO:0000313" key="3">
    <source>
        <dbReference type="Proteomes" id="UP000319296"/>
    </source>
</evidence>
<comment type="caution">
    <text evidence="2">The sequence shown here is derived from an EMBL/GenBank/DDBJ whole genome shotgun (WGS) entry which is preliminary data.</text>
</comment>
<feature type="transmembrane region" description="Helical" evidence="1">
    <location>
        <begin position="20"/>
        <end position="40"/>
    </location>
</feature>
<dbReference type="AlphaFoldDB" id="A0A519BPD1"/>
<evidence type="ECO:0000313" key="2">
    <source>
        <dbReference type="EMBL" id="RZD19113.1"/>
    </source>
</evidence>
<reference evidence="2 3" key="1">
    <citation type="journal article" date="2019" name="ISME J.">
        <title>Insights into ecological role of a new deltaproteobacterial order Candidatus Acidulodesulfobacterales by metagenomics and metatranscriptomics.</title>
        <authorList>
            <person name="Tan S."/>
            <person name="Liu J."/>
            <person name="Fang Y."/>
            <person name="Hedlund B.P."/>
            <person name="Lian Z.H."/>
            <person name="Huang L.Y."/>
            <person name="Li J.T."/>
            <person name="Huang L.N."/>
            <person name="Li W.J."/>
            <person name="Jiang H.C."/>
            <person name="Dong H.L."/>
            <person name="Shu W.S."/>
        </authorList>
    </citation>
    <scope>NUCLEOTIDE SEQUENCE [LARGE SCALE GENOMIC DNA]</scope>
    <source>
        <strain evidence="2">AP1</strain>
    </source>
</reference>
<evidence type="ECO:0000256" key="1">
    <source>
        <dbReference type="SAM" id="Phobius"/>
    </source>
</evidence>
<keyword evidence="1" id="KW-0812">Transmembrane</keyword>
<gene>
    <name evidence="2" type="ORF">EVG15_03135</name>
</gene>
<name>A0A519BPD1_9DELT</name>
<keyword evidence="1" id="KW-0472">Membrane</keyword>
<dbReference type="EMBL" id="SGBB01000003">
    <property type="protein sequence ID" value="RZD19113.1"/>
    <property type="molecule type" value="Genomic_DNA"/>
</dbReference>
<organism evidence="2 3">
    <name type="scientific">Candidatus Acididesulfobacter diazotrophicus</name>
    <dbReference type="NCBI Taxonomy" id="2597226"/>
    <lineage>
        <taxon>Bacteria</taxon>
        <taxon>Deltaproteobacteria</taxon>
        <taxon>Candidatus Acidulodesulfobacterales</taxon>
        <taxon>Candidatus Acididesulfobacter</taxon>
    </lineage>
</organism>
<accession>A0A519BPD1</accession>